<dbReference type="Gene3D" id="3.10.150.10">
    <property type="entry name" value="DNA Polymerase III, subunit A, domain 2"/>
    <property type="match status" value="1"/>
</dbReference>
<evidence type="ECO:0000313" key="15">
    <source>
        <dbReference type="Proteomes" id="UP000261764"/>
    </source>
</evidence>
<dbReference type="PANTHER" id="PTHR30478">
    <property type="entry name" value="DNA POLYMERASE III SUBUNIT BETA"/>
    <property type="match status" value="1"/>
</dbReference>
<evidence type="ECO:0000256" key="4">
    <source>
        <dbReference type="ARBA" id="ARBA00011400"/>
    </source>
</evidence>
<dbReference type="AlphaFoldDB" id="A0A292IHG5"/>
<protein>
    <recommendedName>
        <fullName evidence="16">Beta sliding clamp</fullName>
    </recommendedName>
</protein>
<dbReference type="GO" id="GO:0008408">
    <property type="term" value="F:3'-5' exonuclease activity"/>
    <property type="evidence" value="ECO:0007669"/>
    <property type="project" value="InterPro"/>
</dbReference>
<evidence type="ECO:0000256" key="2">
    <source>
        <dbReference type="ARBA" id="ARBA00004496"/>
    </source>
</evidence>
<comment type="similarity">
    <text evidence="3">Belongs to the beta sliding clamp family.</text>
</comment>
<name>A0A292IHG5_9MOLU</name>
<dbReference type="SMART" id="SM00480">
    <property type="entry name" value="POL3Bc"/>
    <property type="match status" value="1"/>
</dbReference>
<keyword evidence="6" id="KW-0808">Transferase</keyword>
<evidence type="ECO:0000313" key="14">
    <source>
        <dbReference type="EMBL" id="CDN40371.1"/>
    </source>
</evidence>
<evidence type="ECO:0000256" key="8">
    <source>
        <dbReference type="ARBA" id="ARBA00022705"/>
    </source>
</evidence>
<evidence type="ECO:0000256" key="9">
    <source>
        <dbReference type="ARBA" id="ARBA00022932"/>
    </source>
</evidence>
<keyword evidence="15" id="KW-1185">Reference proteome</keyword>
<feature type="domain" description="DNA polymerase III beta sliding clamp C-terminal" evidence="13">
    <location>
        <begin position="251"/>
        <end position="367"/>
    </location>
</feature>
<dbReference type="Pfam" id="PF02767">
    <property type="entry name" value="DNA_pol3_beta_2"/>
    <property type="match status" value="1"/>
</dbReference>
<dbReference type="Gene3D" id="3.70.10.10">
    <property type="match status" value="1"/>
</dbReference>
<dbReference type="EMBL" id="HG937516">
    <property type="protein sequence ID" value="CDN40371.1"/>
    <property type="molecule type" value="Genomic_DNA"/>
</dbReference>
<evidence type="ECO:0000256" key="10">
    <source>
        <dbReference type="ARBA" id="ARBA00023125"/>
    </source>
</evidence>
<dbReference type="GO" id="GO:0003677">
    <property type="term" value="F:DNA binding"/>
    <property type="evidence" value="ECO:0007669"/>
    <property type="project" value="UniProtKB-KW"/>
</dbReference>
<keyword evidence="9" id="KW-0239">DNA-directed DNA polymerase</keyword>
<dbReference type="InterPro" id="IPR022634">
    <property type="entry name" value="DNA_polIII_beta_N"/>
</dbReference>
<evidence type="ECO:0000256" key="1">
    <source>
        <dbReference type="ARBA" id="ARBA00002266"/>
    </source>
</evidence>
<comment type="subunit">
    <text evidence="4">Forms a ring-shaped head-to-tail homodimer around DNA which binds and tethers DNA polymerases and other proteins to the DNA. The DNA replisome complex has a single clamp-loading complex (3 tau and 1 each of delta, delta', psi and chi subunits) which binds 3 Pol III cores (1 core on the leading strand and 2 on the lagging strand) each with a beta sliding clamp dimer. Additional proteins in the replisome are other copies of gamma, psi and chi, Ssb, DNA helicase and RNA primase.</text>
</comment>
<accession>A0A292IHG5</accession>
<sequence>MKITINKNVLMEALKFSNNIISSSVSSAILSCVLLESNETEFKLTTSNGIISSCFKISENIDIENSGRVLVKAKLLLDVVSKIREENIELEEIDSSLRIRAKNYTSNINTLDSFSFPNIDFDTNGWTEIKLNSKTLAVAVRKVSHSALRQSERLDRLNGIYFDSESEKNKLRIVASDSLKLSVFNTPYNGEPFSFLINANVLNLVNSFLKLNEEIIFLTKDKNITIKTKDFILSCNVIDDNYPKIDGLIKSEGETTFKISRNKLIEALERVIVFGSTEKISNCNISISKHLFSIKYKSIELGSSIDKIEIEEFSGKTIDLSVNANFLMEHLKVFDNDEIVFKLENNLKPFMIIDEKEPGFLQILVPTINSF</sequence>
<dbReference type="GO" id="GO:0005737">
    <property type="term" value="C:cytoplasm"/>
    <property type="evidence" value="ECO:0007669"/>
    <property type="project" value="UniProtKB-SubCell"/>
</dbReference>
<gene>
    <name evidence="14" type="ORF">MAMA39_02470</name>
</gene>
<keyword evidence="5" id="KW-0963">Cytoplasm</keyword>
<evidence type="ECO:0000259" key="13">
    <source>
        <dbReference type="Pfam" id="PF02768"/>
    </source>
</evidence>
<keyword evidence="8" id="KW-0235">DNA replication</keyword>
<dbReference type="CDD" id="cd00140">
    <property type="entry name" value="beta_clamp"/>
    <property type="match status" value="1"/>
</dbReference>
<feature type="domain" description="DNA polymerase III beta sliding clamp N-terminal" evidence="11">
    <location>
        <begin position="1"/>
        <end position="120"/>
    </location>
</feature>
<dbReference type="InterPro" id="IPR046938">
    <property type="entry name" value="DNA_clamp_sf"/>
</dbReference>
<comment type="function">
    <text evidence="1">Confers DNA tethering and processivity to DNA polymerases and other proteins. Acts as a clamp, forming a ring around DNA (a reaction catalyzed by the clamp-loading complex) which diffuses in an ATP-independent manner freely and bidirectionally along dsDNA. Initially characterized for its ability to contact the catalytic subunit of DNA polymerase III (Pol III), a complex, multichain enzyme responsible for most of the replicative synthesis in bacteria; Pol III exhibits 3'-5' exonuclease proofreading activity. The beta chain is required for initiation of replication as well as for processivity of DNA replication.</text>
</comment>
<organism evidence="14 15">
    <name type="scientific">Mycoplasma amphoriforme A39</name>
    <dbReference type="NCBI Taxonomy" id="572419"/>
    <lineage>
        <taxon>Bacteria</taxon>
        <taxon>Bacillati</taxon>
        <taxon>Mycoplasmatota</taxon>
        <taxon>Mollicutes</taxon>
        <taxon>Mycoplasmataceae</taxon>
        <taxon>Mycoplasma</taxon>
    </lineage>
</organism>
<dbReference type="GO" id="GO:0009360">
    <property type="term" value="C:DNA polymerase III complex"/>
    <property type="evidence" value="ECO:0007669"/>
    <property type="project" value="InterPro"/>
</dbReference>
<dbReference type="Proteomes" id="UP000261764">
    <property type="component" value="Chromosome I"/>
</dbReference>
<keyword evidence="10" id="KW-0238">DNA-binding</keyword>
<dbReference type="PROSITE" id="PS51257">
    <property type="entry name" value="PROKAR_LIPOPROTEIN"/>
    <property type="match status" value="1"/>
</dbReference>
<evidence type="ECO:0000256" key="6">
    <source>
        <dbReference type="ARBA" id="ARBA00022679"/>
    </source>
</evidence>
<feature type="domain" description="DNA polymerase III beta sliding clamp central" evidence="12">
    <location>
        <begin position="131"/>
        <end position="244"/>
    </location>
</feature>
<dbReference type="InterPro" id="IPR022635">
    <property type="entry name" value="DNA_polIII_beta_C"/>
</dbReference>
<proteinExistence type="inferred from homology"/>
<dbReference type="NCBIfam" id="TIGR00663">
    <property type="entry name" value="dnan"/>
    <property type="match status" value="1"/>
</dbReference>
<evidence type="ECO:0000259" key="12">
    <source>
        <dbReference type="Pfam" id="PF02767"/>
    </source>
</evidence>
<comment type="subcellular location">
    <subcellularLocation>
        <location evidence="2">Cytoplasm</location>
    </subcellularLocation>
</comment>
<dbReference type="InterPro" id="IPR001001">
    <property type="entry name" value="DNA_polIII_beta"/>
</dbReference>
<dbReference type="Pfam" id="PF00712">
    <property type="entry name" value="DNA_pol3_beta"/>
    <property type="match status" value="1"/>
</dbReference>
<evidence type="ECO:0008006" key="16">
    <source>
        <dbReference type="Google" id="ProtNLM"/>
    </source>
</evidence>
<evidence type="ECO:0000259" key="11">
    <source>
        <dbReference type="Pfam" id="PF00712"/>
    </source>
</evidence>
<dbReference type="KEGG" id="mamp:MAMA39_02470"/>
<reference evidence="14 15" key="1">
    <citation type="journal article" date="2015" name="Clin. Infect. Dis.">
        <title>Genomic Investigations unmask Mycoplasma amphoriforme, a new respiratory pathogen.</title>
        <authorList>
            <person name="Gillespie S.H."/>
            <person name="Ling C.L."/>
            <person name="Oravcova K."/>
            <person name="Pinheiro M."/>
            <person name="Wells L."/>
            <person name="Bryant J.M."/>
            <person name="McHugh T.D."/>
            <person name="Bebear C."/>
            <person name="Webster D."/>
            <person name="Harris S.R."/>
            <person name="Seth-Smith H.M."/>
            <person name="Thomson N.R."/>
        </authorList>
    </citation>
    <scope>NUCLEOTIDE SEQUENCE [LARGE SCALE GENOMIC DNA]</scope>
    <source>
        <strain evidence="14 15">A39</strain>
    </source>
</reference>
<dbReference type="SUPFAM" id="SSF55979">
    <property type="entry name" value="DNA clamp"/>
    <property type="match status" value="3"/>
</dbReference>
<dbReference type="InterPro" id="IPR022637">
    <property type="entry name" value="DNA_polIII_beta_cen"/>
</dbReference>
<dbReference type="GO" id="GO:0003887">
    <property type="term" value="F:DNA-directed DNA polymerase activity"/>
    <property type="evidence" value="ECO:0007669"/>
    <property type="project" value="UniProtKB-KW"/>
</dbReference>
<evidence type="ECO:0000256" key="7">
    <source>
        <dbReference type="ARBA" id="ARBA00022695"/>
    </source>
</evidence>
<keyword evidence="7" id="KW-0548">Nucleotidyltransferase</keyword>
<dbReference type="GO" id="GO:0006271">
    <property type="term" value="P:DNA strand elongation involved in DNA replication"/>
    <property type="evidence" value="ECO:0007669"/>
    <property type="project" value="TreeGrafter"/>
</dbReference>
<dbReference type="Pfam" id="PF02768">
    <property type="entry name" value="DNA_pol3_beta_3"/>
    <property type="match status" value="1"/>
</dbReference>
<evidence type="ECO:0000256" key="5">
    <source>
        <dbReference type="ARBA" id="ARBA00022490"/>
    </source>
</evidence>
<evidence type="ECO:0000256" key="3">
    <source>
        <dbReference type="ARBA" id="ARBA00010752"/>
    </source>
</evidence>
<dbReference type="PANTHER" id="PTHR30478:SF0">
    <property type="entry name" value="BETA SLIDING CLAMP"/>
    <property type="match status" value="1"/>
</dbReference>